<feature type="domain" description="UspA" evidence="2">
    <location>
        <begin position="131"/>
        <end position="267"/>
    </location>
</feature>
<dbReference type="Gene3D" id="3.40.50.12370">
    <property type="match status" value="1"/>
</dbReference>
<protein>
    <submittedName>
        <fullName evidence="3">Universal stress protein</fullName>
    </submittedName>
</protein>
<evidence type="ECO:0000313" key="3">
    <source>
        <dbReference type="EMBL" id="MEJ1155246.1"/>
    </source>
</evidence>
<keyword evidence="4" id="KW-1185">Reference proteome</keyword>
<reference evidence="3 4" key="1">
    <citation type="submission" date="2024-02" db="EMBL/GenBank/DDBJ databases">
        <authorList>
            <person name="Saticioglu I.B."/>
        </authorList>
    </citation>
    <scope>NUCLEOTIDE SEQUENCE [LARGE SCALE GENOMIC DNA]</scope>
    <source>
        <strain evidence="3 4">Mu-86</strain>
    </source>
</reference>
<dbReference type="PANTHER" id="PTHR46268">
    <property type="entry name" value="STRESS RESPONSE PROTEIN NHAX"/>
    <property type="match status" value="1"/>
</dbReference>
<comment type="caution">
    <text evidence="3">The sequence shown here is derived from an EMBL/GenBank/DDBJ whole genome shotgun (WGS) entry which is preliminary data.</text>
</comment>
<dbReference type="EMBL" id="JBBDGL010000002">
    <property type="protein sequence ID" value="MEJ1155246.1"/>
    <property type="molecule type" value="Genomic_DNA"/>
</dbReference>
<dbReference type="Pfam" id="PF00582">
    <property type="entry name" value="Usp"/>
    <property type="match status" value="2"/>
</dbReference>
<sequence length="268" mass="28018">MDTVVVGFDGTAPSVNALEWAAHRVAKHVAQLRIVTVGVADDDPLLDVGAGGVQQAHVIAPSAEIVASRVIGKMPQALLAAAAGATLLVIGAHRQRPVRAALAGWPPLRLASRSQGPVVVVPEDWSDSAGPVLVGIDDDDSSASAVRFAAAEAERLGLRLLLLHAWQMPSPTTDGAFAYLASPLEQKAVHRRILDDLRSEVRAQHPELNVEGALVQGAPSSALLSEARRCSLMVIGTHRRSLLEGALLGSVAQDTLMGSRIPVCVVPS</sequence>
<evidence type="ECO:0000256" key="1">
    <source>
        <dbReference type="ARBA" id="ARBA00008791"/>
    </source>
</evidence>
<dbReference type="PRINTS" id="PR01438">
    <property type="entry name" value="UNVRSLSTRESS"/>
</dbReference>
<dbReference type="InterPro" id="IPR006015">
    <property type="entry name" value="Universal_stress_UspA"/>
</dbReference>
<name>A0ABU8LUB7_9MICO</name>
<dbReference type="PANTHER" id="PTHR46268:SF6">
    <property type="entry name" value="UNIVERSAL STRESS PROTEIN UP12"/>
    <property type="match status" value="1"/>
</dbReference>
<gene>
    <name evidence="3" type="ORF">WDU96_06495</name>
</gene>
<dbReference type="SUPFAM" id="SSF52402">
    <property type="entry name" value="Adenine nucleotide alpha hydrolases-like"/>
    <property type="match status" value="2"/>
</dbReference>
<accession>A0ABU8LUB7</accession>
<comment type="similarity">
    <text evidence="1">Belongs to the universal stress protein A family.</text>
</comment>
<feature type="domain" description="UspA" evidence="2">
    <location>
        <begin position="2"/>
        <end position="122"/>
    </location>
</feature>
<dbReference type="Proteomes" id="UP001368654">
    <property type="component" value="Unassembled WGS sequence"/>
</dbReference>
<dbReference type="InterPro" id="IPR006016">
    <property type="entry name" value="UspA"/>
</dbReference>
<evidence type="ECO:0000313" key="4">
    <source>
        <dbReference type="Proteomes" id="UP001368654"/>
    </source>
</evidence>
<proteinExistence type="inferred from homology"/>
<evidence type="ECO:0000259" key="2">
    <source>
        <dbReference type="Pfam" id="PF00582"/>
    </source>
</evidence>
<organism evidence="3 4">
    <name type="scientific">Microbacterium marmarense</name>
    <dbReference type="NCBI Taxonomy" id="3122051"/>
    <lineage>
        <taxon>Bacteria</taxon>
        <taxon>Bacillati</taxon>
        <taxon>Actinomycetota</taxon>
        <taxon>Actinomycetes</taxon>
        <taxon>Micrococcales</taxon>
        <taxon>Microbacteriaceae</taxon>
        <taxon>Microbacterium</taxon>
    </lineage>
</organism>
<dbReference type="RefSeq" id="WP_337337694.1">
    <property type="nucleotide sequence ID" value="NZ_JBBDGL010000002.1"/>
</dbReference>